<proteinExistence type="predicted"/>
<evidence type="ECO:0000256" key="1">
    <source>
        <dbReference type="SAM" id="MobiDB-lite"/>
    </source>
</evidence>
<evidence type="ECO:0000313" key="2">
    <source>
        <dbReference type="EMBL" id="MBX38736.1"/>
    </source>
</evidence>
<name>A0A2P2N8I6_RHIMU</name>
<feature type="region of interest" description="Disordered" evidence="1">
    <location>
        <begin position="1"/>
        <end position="37"/>
    </location>
</feature>
<dbReference type="EMBL" id="GGEC01058252">
    <property type="protein sequence ID" value="MBX38736.1"/>
    <property type="molecule type" value="Transcribed_RNA"/>
</dbReference>
<accession>A0A2P2N8I6</accession>
<reference evidence="2" key="1">
    <citation type="submission" date="2018-02" db="EMBL/GenBank/DDBJ databases">
        <title>Rhizophora mucronata_Transcriptome.</title>
        <authorList>
            <person name="Meera S.P."/>
            <person name="Sreeshan A."/>
            <person name="Augustine A."/>
        </authorList>
    </citation>
    <scope>NUCLEOTIDE SEQUENCE</scope>
    <source>
        <tissue evidence="2">Leaf</tissue>
    </source>
</reference>
<sequence length="37" mass="4047">MTPRCHEPTLQARLTSARLEAPGLGHKKPQGLSTLHL</sequence>
<protein>
    <submittedName>
        <fullName evidence="2">Uncharacterized protein</fullName>
    </submittedName>
</protein>
<organism evidence="2">
    <name type="scientific">Rhizophora mucronata</name>
    <name type="common">Asiatic mangrove</name>
    <dbReference type="NCBI Taxonomy" id="61149"/>
    <lineage>
        <taxon>Eukaryota</taxon>
        <taxon>Viridiplantae</taxon>
        <taxon>Streptophyta</taxon>
        <taxon>Embryophyta</taxon>
        <taxon>Tracheophyta</taxon>
        <taxon>Spermatophyta</taxon>
        <taxon>Magnoliopsida</taxon>
        <taxon>eudicotyledons</taxon>
        <taxon>Gunneridae</taxon>
        <taxon>Pentapetalae</taxon>
        <taxon>rosids</taxon>
        <taxon>fabids</taxon>
        <taxon>Malpighiales</taxon>
        <taxon>Rhizophoraceae</taxon>
        <taxon>Rhizophora</taxon>
    </lineage>
</organism>
<dbReference type="AlphaFoldDB" id="A0A2P2N8I6"/>